<evidence type="ECO:0000313" key="4">
    <source>
        <dbReference type="Proteomes" id="UP000187412"/>
    </source>
</evidence>
<gene>
    <name evidence="3" type="ORF">BSK56_05680</name>
</gene>
<reference evidence="3 4" key="1">
    <citation type="submission" date="2016-10" db="EMBL/GenBank/DDBJ databases">
        <title>Paenibacillus species isolates.</title>
        <authorList>
            <person name="Beno S.M."/>
        </authorList>
    </citation>
    <scope>NUCLEOTIDE SEQUENCE [LARGE SCALE GENOMIC DNA]</scope>
    <source>
        <strain evidence="3 4">FSL H7-0744</strain>
    </source>
</reference>
<name>A0ABX3HML1_PAEBO</name>
<dbReference type="PANTHER" id="PTHR34385">
    <property type="entry name" value="D-ALANYL-D-ALANINE CARBOXYPEPTIDASE"/>
    <property type="match status" value="1"/>
</dbReference>
<dbReference type="SUPFAM" id="SSF55166">
    <property type="entry name" value="Hedgehog/DD-peptidase"/>
    <property type="match status" value="1"/>
</dbReference>
<proteinExistence type="predicted"/>
<dbReference type="InterPro" id="IPR003709">
    <property type="entry name" value="VanY-like_core_dom"/>
</dbReference>
<dbReference type="RefSeq" id="WP_076109692.1">
    <property type="nucleotide sequence ID" value="NZ_MPTB01000005.1"/>
</dbReference>
<evidence type="ECO:0000313" key="3">
    <source>
        <dbReference type="EMBL" id="OMD51358.1"/>
    </source>
</evidence>
<evidence type="ECO:0000259" key="2">
    <source>
        <dbReference type="Pfam" id="PF02557"/>
    </source>
</evidence>
<accession>A0ABX3HML1</accession>
<dbReference type="Proteomes" id="UP000187412">
    <property type="component" value="Unassembled WGS sequence"/>
</dbReference>
<dbReference type="InterPro" id="IPR058193">
    <property type="entry name" value="VanY/YodJ_core_dom"/>
</dbReference>
<feature type="compositionally biased region" description="Polar residues" evidence="1">
    <location>
        <begin position="94"/>
        <end position="114"/>
    </location>
</feature>
<keyword evidence="4" id="KW-1185">Reference proteome</keyword>
<dbReference type="CDD" id="cd14852">
    <property type="entry name" value="LD-carboxypeptidase"/>
    <property type="match status" value="1"/>
</dbReference>
<dbReference type="Gene3D" id="3.30.1380.10">
    <property type="match status" value="1"/>
</dbReference>
<dbReference type="PANTHER" id="PTHR34385:SF1">
    <property type="entry name" value="PEPTIDOGLYCAN L-ALANYL-D-GLUTAMATE ENDOPEPTIDASE CWLK"/>
    <property type="match status" value="1"/>
</dbReference>
<feature type="region of interest" description="Disordered" evidence="1">
    <location>
        <begin position="31"/>
        <end position="114"/>
    </location>
</feature>
<evidence type="ECO:0000256" key="1">
    <source>
        <dbReference type="SAM" id="MobiDB-lite"/>
    </source>
</evidence>
<comment type="caution">
    <text evidence="3">The sequence shown here is derived from an EMBL/GenBank/DDBJ whole genome shotgun (WGS) entry which is preliminary data.</text>
</comment>
<dbReference type="InterPro" id="IPR052179">
    <property type="entry name" value="DD-CPase-like"/>
</dbReference>
<feature type="domain" description="D-alanyl-D-alanine carboxypeptidase-like core" evidence="2">
    <location>
        <begin position="162"/>
        <end position="290"/>
    </location>
</feature>
<dbReference type="EMBL" id="MPTB01000005">
    <property type="protein sequence ID" value="OMD51358.1"/>
    <property type="molecule type" value="Genomic_DNA"/>
</dbReference>
<organism evidence="3 4">
    <name type="scientific">Paenibacillus borealis</name>
    <dbReference type="NCBI Taxonomy" id="160799"/>
    <lineage>
        <taxon>Bacteria</taxon>
        <taxon>Bacillati</taxon>
        <taxon>Bacillota</taxon>
        <taxon>Bacilli</taxon>
        <taxon>Bacillales</taxon>
        <taxon>Paenibacillaceae</taxon>
        <taxon>Paenibacillus</taxon>
    </lineage>
</organism>
<dbReference type="InterPro" id="IPR009045">
    <property type="entry name" value="Zn_M74/Hedgehog-like"/>
</dbReference>
<dbReference type="Pfam" id="PF02557">
    <property type="entry name" value="VanY"/>
    <property type="match status" value="1"/>
</dbReference>
<protein>
    <submittedName>
        <fullName evidence="3">Peptidase M15</fullName>
    </submittedName>
</protein>
<sequence>MSKTAKIVILFVVVIAIGWGIGKYTSAPSASEEEGTVVSEGSALQGQPDASAEPSPVASVNPDEQDQGTSGNNMGAEGAPAATADPEENDSEDTAPNPTSVVTNKPGTQDSGNNAAELTAAEPESMSVMVNKQYKLPDKYKPSDLVYPNVRFLFSEKIEKRMMRRTAAGALEEMFAGAKKDGIQLAGVSAYRSEKTQTRLFNNYVDRDGEEKARTYSAVPGHSEHQTGLAIDISGSDGKCAAESCFAGTPEADWLASHAAEYGFIIRYPEGKQSITGYKYEPWHVRYVGKEIAASIAEKGITLEEYFDAVPVSN</sequence>